<reference evidence="3 4" key="1">
    <citation type="submission" date="2016-11" db="EMBL/GenBank/DDBJ databases">
        <authorList>
            <person name="Jaros S."/>
            <person name="Januszkiewicz K."/>
            <person name="Wedrychowicz H."/>
        </authorList>
    </citation>
    <scope>NUCLEOTIDE SEQUENCE [LARGE SCALE GENOMIC DNA]</scope>
    <source>
        <strain evidence="3 4">DSM 24574</strain>
    </source>
</reference>
<feature type="chain" id="PRO_5009913565" evidence="1">
    <location>
        <begin position="21"/>
        <end position="528"/>
    </location>
</feature>
<name>A0A1M5RV91_9BACT</name>
<evidence type="ECO:0000313" key="4">
    <source>
        <dbReference type="Proteomes" id="UP000184212"/>
    </source>
</evidence>
<keyword evidence="1" id="KW-0732">Signal</keyword>
<feature type="domain" description="Amidohydrolase 3" evidence="2">
    <location>
        <begin position="65"/>
        <end position="505"/>
    </location>
</feature>
<dbReference type="CDD" id="cd01297">
    <property type="entry name" value="D-aminoacylase"/>
    <property type="match status" value="1"/>
</dbReference>
<dbReference type="PANTHER" id="PTHR11647">
    <property type="entry name" value="HYDRANTOINASE/DIHYDROPYRIMIDINASE FAMILY MEMBER"/>
    <property type="match status" value="1"/>
</dbReference>
<dbReference type="InterPro" id="IPR013108">
    <property type="entry name" value="Amidohydro_3"/>
</dbReference>
<dbReference type="RefSeq" id="WP_073136579.1">
    <property type="nucleotide sequence ID" value="NZ_FQWQ01000002.1"/>
</dbReference>
<dbReference type="Gene3D" id="3.20.20.140">
    <property type="entry name" value="Metal-dependent hydrolases"/>
    <property type="match status" value="2"/>
</dbReference>
<keyword evidence="4" id="KW-1185">Reference proteome</keyword>
<evidence type="ECO:0000259" key="2">
    <source>
        <dbReference type="Pfam" id="PF07969"/>
    </source>
</evidence>
<proteinExistence type="predicted"/>
<dbReference type="InterPro" id="IPR032466">
    <property type="entry name" value="Metal_Hydrolase"/>
</dbReference>
<organism evidence="3 4">
    <name type="scientific">Chryseolinea serpens</name>
    <dbReference type="NCBI Taxonomy" id="947013"/>
    <lineage>
        <taxon>Bacteria</taxon>
        <taxon>Pseudomonadati</taxon>
        <taxon>Bacteroidota</taxon>
        <taxon>Cytophagia</taxon>
        <taxon>Cytophagales</taxon>
        <taxon>Fulvivirgaceae</taxon>
        <taxon>Chryseolinea</taxon>
    </lineage>
</organism>
<dbReference type="OrthoDB" id="9775607at2"/>
<dbReference type="Pfam" id="PF07969">
    <property type="entry name" value="Amidohydro_3"/>
    <property type="match status" value="1"/>
</dbReference>
<dbReference type="SUPFAM" id="SSF51338">
    <property type="entry name" value="Composite domain of metallo-dependent hydrolases"/>
    <property type="match status" value="1"/>
</dbReference>
<evidence type="ECO:0000313" key="3">
    <source>
        <dbReference type="EMBL" id="SHH30071.1"/>
    </source>
</evidence>
<dbReference type="AlphaFoldDB" id="A0A1M5RV91"/>
<gene>
    <name evidence="3" type="ORF">SAMN04488109_3595</name>
</gene>
<dbReference type="SUPFAM" id="SSF51556">
    <property type="entry name" value="Metallo-dependent hydrolases"/>
    <property type="match status" value="1"/>
</dbReference>
<dbReference type="STRING" id="947013.SAMN04488109_3595"/>
<accession>A0A1M5RV91</accession>
<dbReference type="GO" id="GO:0005829">
    <property type="term" value="C:cytosol"/>
    <property type="evidence" value="ECO:0007669"/>
    <property type="project" value="TreeGrafter"/>
</dbReference>
<evidence type="ECO:0000256" key="1">
    <source>
        <dbReference type="SAM" id="SignalP"/>
    </source>
</evidence>
<dbReference type="Proteomes" id="UP000184212">
    <property type="component" value="Unassembled WGS sequence"/>
</dbReference>
<feature type="signal peptide" evidence="1">
    <location>
        <begin position="1"/>
        <end position="20"/>
    </location>
</feature>
<dbReference type="InterPro" id="IPR011059">
    <property type="entry name" value="Metal-dep_hydrolase_composite"/>
</dbReference>
<dbReference type="InterPro" id="IPR050378">
    <property type="entry name" value="Metallo-dep_Hydrolases_sf"/>
</dbReference>
<dbReference type="PANTHER" id="PTHR11647:SF1">
    <property type="entry name" value="COLLAPSIN RESPONSE MEDIATOR PROTEIN"/>
    <property type="match status" value="1"/>
</dbReference>
<dbReference type="EMBL" id="FQWQ01000002">
    <property type="protein sequence ID" value="SHH30071.1"/>
    <property type="molecule type" value="Genomic_DNA"/>
</dbReference>
<protein>
    <submittedName>
        <fullName evidence="3">N-acyl-D-amino-acid deacylase</fullName>
    </submittedName>
</protein>
<sequence length="528" mass="57401">MRSFFLFLSAFVLSVAPLAAQTYDLLLTGGKIIDGSGNSWFYGDVAIRDGKIVAVGKLSAGEARKVLDVKGLVVAPGFIDVHTHIEGNDLTVPTAGNFIYDGVTSVVTGNCGSSNTELARYFGQLDSVKTSVNVATLIGHNSVRRAVMGDTQRDPSPEEQKKMEALVEQAMKDGAVGFSTGLIYVPGTYSKTPEVIGLAKAASLYNGVYASHIRDEGDHVTQAIEEAINIGRQAHMPVEISHFKVTYKPNWGRSASTLAQVEQARREGVDVTVDQYPYVASSTSLNTVLPTWAFSGGTDSLHYRLNNAAIHQKIKTEMLAILKGKQLKSYSYAVVARYSADTLMNGKNISEVNLAKGRRAKAAEEAETILEMVDKGGAQMVFFSMNEDDLKNIMKYPFNMFASDAGIIRFGSGVPHPRGYGTNARVLGRYVRDQKVIPLEEAVRRMTSLPAQKFQLRDRGLVREGMAADLVVFDEKTVGDESTFAKPHVYSNGFRYVIVNGQLVVEEGKHTGTRSGVVLHGPGFVVAR</sequence>
<dbReference type="GO" id="GO:0016812">
    <property type="term" value="F:hydrolase activity, acting on carbon-nitrogen (but not peptide) bonds, in cyclic amides"/>
    <property type="evidence" value="ECO:0007669"/>
    <property type="project" value="TreeGrafter"/>
</dbReference>